<dbReference type="OrthoDB" id="3467040at2"/>
<protein>
    <submittedName>
        <fullName evidence="2">Uncharacterized protein</fullName>
    </submittedName>
</protein>
<name>A0A1I5XHZ9_9PSEU</name>
<reference evidence="3" key="1">
    <citation type="submission" date="2016-10" db="EMBL/GenBank/DDBJ databases">
        <authorList>
            <person name="Varghese N."/>
            <person name="Submissions S."/>
        </authorList>
    </citation>
    <scope>NUCLEOTIDE SEQUENCE [LARGE SCALE GENOMIC DNA]</scope>
    <source>
        <strain evidence="3">DSM 44637</strain>
    </source>
</reference>
<evidence type="ECO:0000313" key="2">
    <source>
        <dbReference type="EMBL" id="SFQ31574.1"/>
    </source>
</evidence>
<organism evidence="2 3">
    <name type="scientific">Amycolatopsis rubida</name>
    <dbReference type="NCBI Taxonomy" id="112413"/>
    <lineage>
        <taxon>Bacteria</taxon>
        <taxon>Bacillati</taxon>
        <taxon>Actinomycetota</taxon>
        <taxon>Actinomycetes</taxon>
        <taxon>Pseudonocardiales</taxon>
        <taxon>Pseudonocardiaceae</taxon>
        <taxon>Amycolatopsis</taxon>
    </lineage>
</organism>
<sequence length="199" mass="21685">MRPGETLVHAGSAPCFPAETGEPHGSPGFRRAVAEWIAIRLNAAWLHGSNPLHRAEWHGDALQLIETGYEHDQGYTPEQIRPDERGLYRISHPWEWAEADLSVPAGAAAVPLPAYTVTALAALASERESADYTDAEKRALLDHVADGDRDLRWRARLAAEATAEQLVRIAHGGPGPDICPRGCDGLYCRPDARAERCGL</sequence>
<dbReference type="Proteomes" id="UP000199137">
    <property type="component" value="Unassembled WGS sequence"/>
</dbReference>
<dbReference type="STRING" id="112413.SAMN05421854_110247"/>
<dbReference type="RefSeq" id="WP_093575779.1">
    <property type="nucleotide sequence ID" value="NZ_FOWC01000010.1"/>
</dbReference>
<proteinExistence type="predicted"/>
<gene>
    <name evidence="2" type="ORF">SAMN05421854_110247</name>
</gene>
<evidence type="ECO:0000313" key="3">
    <source>
        <dbReference type="Proteomes" id="UP000199137"/>
    </source>
</evidence>
<feature type="region of interest" description="Disordered" evidence="1">
    <location>
        <begin position="1"/>
        <end position="24"/>
    </location>
</feature>
<accession>A0A1I5XHZ9</accession>
<evidence type="ECO:0000256" key="1">
    <source>
        <dbReference type="SAM" id="MobiDB-lite"/>
    </source>
</evidence>
<dbReference type="AlphaFoldDB" id="A0A1I5XHZ9"/>
<dbReference type="EMBL" id="FOWC01000010">
    <property type="protein sequence ID" value="SFQ31574.1"/>
    <property type="molecule type" value="Genomic_DNA"/>
</dbReference>